<evidence type="ECO:0000256" key="6">
    <source>
        <dbReference type="PROSITE-ProRule" id="PRU10040"/>
    </source>
</evidence>
<feature type="domain" description="Pectinesterase catalytic" evidence="8">
    <location>
        <begin position="25"/>
        <end position="55"/>
    </location>
</feature>
<feature type="active site" evidence="6">
    <location>
        <position position="45"/>
    </location>
</feature>
<reference evidence="9" key="1">
    <citation type="submission" date="2023-10" db="EMBL/GenBank/DDBJ databases">
        <authorList>
            <person name="Domelevo Entfellner J.-B."/>
        </authorList>
    </citation>
    <scope>NUCLEOTIDE SEQUENCE</scope>
</reference>
<organism evidence="9 10">
    <name type="scientific">Sphenostylis stenocarpa</name>
    <dbReference type="NCBI Taxonomy" id="92480"/>
    <lineage>
        <taxon>Eukaryota</taxon>
        <taxon>Viridiplantae</taxon>
        <taxon>Streptophyta</taxon>
        <taxon>Embryophyta</taxon>
        <taxon>Tracheophyta</taxon>
        <taxon>Spermatophyta</taxon>
        <taxon>Magnoliopsida</taxon>
        <taxon>eudicotyledons</taxon>
        <taxon>Gunneridae</taxon>
        <taxon>Pentapetalae</taxon>
        <taxon>rosids</taxon>
        <taxon>fabids</taxon>
        <taxon>Fabales</taxon>
        <taxon>Fabaceae</taxon>
        <taxon>Papilionoideae</taxon>
        <taxon>50 kb inversion clade</taxon>
        <taxon>NPAAA clade</taxon>
        <taxon>indigoferoid/millettioid clade</taxon>
        <taxon>Phaseoleae</taxon>
        <taxon>Sphenostylis</taxon>
    </lineage>
</organism>
<evidence type="ECO:0000256" key="1">
    <source>
        <dbReference type="ARBA" id="ARBA00004191"/>
    </source>
</evidence>
<proteinExistence type="predicted"/>
<comment type="pathway">
    <text evidence="2 7">Glycan metabolism; pectin degradation; 2-dehydro-3-deoxy-D-gluconate from pectin: step 1/5.</text>
</comment>
<evidence type="ECO:0000256" key="4">
    <source>
        <dbReference type="ARBA" id="ARBA00022801"/>
    </source>
</evidence>
<dbReference type="Proteomes" id="UP001189624">
    <property type="component" value="Chromosome 9"/>
</dbReference>
<keyword evidence="10" id="KW-1185">Reference proteome</keyword>
<dbReference type="Gramene" id="rna-AYBTSS11_LOCUS27199">
    <property type="protein sequence ID" value="CAJ1975103.1"/>
    <property type="gene ID" value="gene-AYBTSS11_LOCUS27199"/>
</dbReference>
<gene>
    <name evidence="9" type="ORF">AYBTSS11_LOCUS27199</name>
</gene>
<keyword evidence="3" id="KW-0134">Cell wall</keyword>
<keyword evidence="4 7" id="KW-0378">Hydrolase</keyword>
<dbReference type="InterPro" id="IPR012334">
    <property type="entry name" value="Pectin_lyas_fold"/>
</dbReference>
<dbReference type="GO" id="GO:0042545">
    <property type="term" value="P:cell wall modification"/>
    <property type="evidence" value="ECO:0007669"/>
    <property type="project" value="UniProtKB-UniRule"/>
</dbReference>
<dbReference type="PROSITE" id="PS00503">
    <property type="entry name" value="PECTINESTERASE_2"/>
    <property type="match status" value="1"/>
</dbReference>
<dbReference type="InterPro" id="IPR033131">
    <property type="entry name" value="Pectinesterase_Asp_AS"/>
</dbReference>
<dbReference type="AlphaFoldDB" id="A0AA86SXZ7"/>
<dbReference type="Gene3D" id="2.160.20.10">
    <property type="entry name" value="Single-stranded right-handed beta-helix, Pectin lyase-like"/>
    <property type="match status" value="1"/>
</dbReference>
<dbReference type="Pfam" id="PF01095">
    <property type="entry name" value="Pectinesterase"/>
    <property type="match status" value="1"/>
</dbReference>
<accession>A0AA86SXZ7</accession>
<comment type="catalytic activity">
    <reaction evidence="7">
        <text>[(1-&gt;4)-alpha-D-galacturonosyl methyl ester](n) + n H2O = [(1-&gt;4)-alpha-D-galacturonosyl](n) + n methanol + n H(+)</text>
        <dbReference type="Rhea" id="RHEA:22380"/>
        <dbReference type="Rhea" id="RHEA-COMP:14570"/>
        <dbReference type="Rhea" id="RHEA-COMP:14573"/>
        <dbReference type="ChEBI" id="CHEBI:15377"/>
        <dbReference type="ChEBI" id="CHEBI:15378"/>
        <dbReference type="ChEBI" id="CHEBI:17790"/>
        <dbReference type="ChEBI" id="CHEBI:140522"/>
        <dbReference type="ChEBI" id="CHEBI:140523"/>
        <dbReference type="EC" id="3.1.1.11"/>
    </reaction>
</comment>
<protein>
    <recommendedName>
        <fullName evidence="7">Pectinesterase</fullName>
        <ecNumber evidence="7">3.1.1.11</ecNumber>
    </recommendedName>
</protein>
<evidence type="ECO:0000256" key="5">
    <source>
        <dbReference type="ARBA" id="ARBA00023085"/>
    </source>
</evidence>
<feature type="non-terminal residue" evidence="9">
    <location>
        <position position="86"/>
    </location>
</feature>
<dbReference type="InterPro" id="IPR000070">
    <property type="entry name" value="Pectinesterase_cat"/>
</dbReference>
<dbReference type="EC" id="3.1.1.11" evidence="7"/>
<comment type="subcellular location">
    <subcellularLocation>
        <location evidence="1">Secreted</location>
        <location evidence="1">Cell wall</location>
    </subcellularLocation>
</comment>
<evidence type="ECO:0000313" key="9">
    <source>
        <dbReference type="EMBL" id="CAJ1975103.1"/>
    </source>
</evidence>
<name>A0AA86SXZ7_9FABA</name>
<keyword evidence="3" id="KW-0964">Secreted</keyword>
<dbReference type="GO" id="GO:0030599">
    <property type="term" value="F:pectinesterase activity"/>
    <property type="evidence" value="ECO:0007669"/>
    <property type="project" value="UniProtKB-UniRule"/>
</dbReference>
<dbReference type="GO" id="GO:0045490">
    <property type="term" value="P:pectin catabolic process"/>
    <property type="evidence" value="ECO:0007669"/>
    <property type="project" value="UniProtKB-UniRule"/>
</dbReference>
<dbReference type="EMBL" id="OY731406">
    <property type="protein sequence ID" value="CAJ1975103.1"/>
    <property type="molecule type" value="Genomic_DNA"/>
</dbReference>
<keyword evidence="5 7" id="KW-0063">Aspartyl esterase</keyword>
<evidence type="ECO:0000259" key="8">
    <source>
        <dbReference type="Pfam" id="PF01095"/>
    </source>
</evidence>
<evidence type="ECO:0000256" key="7">
    <source>
        <dbReference type="RuleBase" id="RU000589"/>
    </source>
</evidence>
<evidence type="ECO:0000313" key="10">
    <source>
        <dbReference type="Proteomes" id="UP001189624"/>
    </source>
</evidence>
<dbReference type="SUPFAM" id="SSF51126">
    <property type="entry name" value="Pectin lyase-like"/>
    <property type="match status" value="1"/>
</dbReference>
<sequence length="86" mass="9874">MQWHSSNKQIVVLSIIAGSLGGRTHLYLHYGKQYLKDCYIEGSVDFIFGNSTCTLGTLSHPLQVREVYNRTERKLSTRKSWLCIPE</sequence>
<dbReference type="InterPro" id="IPR011050">
    <property type="entry name" value="Pectin_lyase_fold/virulence"/>
</dbReference>
<evidence type="ECO:0000256" key="3">
    <source>
        <dbReference type="ARBA" id="ARBA00022512"/>
    </source>
</evidence>
<evidence type="ECO:0000256" key="2">
    <source>
        <dbReference type="ARBA" id="ARBA00005184"/>
    </source>
</evidence>